<dbReference type="PANTHER" id="PTHR38445">
    <property type="entry name" value="HTH-TYPE TRANSCRIPTIONAL REPRESSOR YTRA"/>
    <property type="match status" value="1"/>
</dbReference>
<dbReference type="InterPro" id="IPR036388">
    <property type="entry name" value="WH-like_DNA-bd_sf"/>
</dbReference>
<dbReference type="Pfam" id="PF00392">
    <property type="entry name" value="GntR"/>
    <property type="match status" value="1"/>
</dbReference>
<dbReference type="Gene3D" id="1.10.10.10">
    <property type="entry name" value="Winged helix-like DNA-binding domain superfamily/Winged helix DNA-binding domain"/>
    <property type="match status" value="1"/>
</dbReference>
<evidence type="ECO:0000256" key="1">
    <source>
        <dbReference type="ARBA" id="ARBA00023015"/>
    </source>
</evidence>
<dbReference type="EMBL" id="CP016786">
    <property type="protein sequence ID" value="ASW41989.1"/>
    <property type="molecule type" value="Genomic_DNA"/>
</dbReference>
<evidence type="ECO:0000313" key="6">
    <source>
        <dbReference type="Proteomes" id="UP000264883"/>
    </source>
</evidence>
<organism evidence="5 6">
    <name type="scientific">Clostridium isatidis</name>
    <dbReference type="NCBI Taxonomy" id="182773"/>
    <lineage>
        <taxon>Bacteria</taxon>
        <taxon>Bacillati</taxon>
        <taxon>Bacillota</taxon>
        <taxon>Clostridia</taxon>
        <taxon>Eubacteriales</taxon>
        <taxon>Clostridiaceae</taxon>
        <taxon>Clostridium</taxon>
    </lineage>
</organism>
<keyword evidence="3" id="KW-0804">Transcription</keyword>
<dbReference type="SUPFAM" id="SSF46785">
    <property type="entry name" value="Winged helix' DNA-binding domain"/>
    <property type="match status" value="1"/>
</dbReference>
<dbReference type="RefSeq" id="WP_119864122.1">
    <property type="nucleotide sequence ID" value="NZ_CP016786.1"/>
</dbReference>
<evidence type="ECO:0000313" key="5">
    <source>
        <dbReference type="EMBL" id="ASW41989.1"/>
    </source>
</evidence>
<accession>A0A343J8Y1</accession>
<gene>
    <name evidence="5" type="ORF">BEN51_00225</name>
</gene>
<feature type="domain" description="HTH gntR-type" evidence="4">
    <location>
        <begin position="9"/>
        <end position="77"/>
    </location>
</feature>
<name>A0A343J8Y1_9CLOT</name>
<dbReference type="GO" id="GO:0003700">
    <property type="term" value="F:DNA-binding transcription factor activity"/>
    <property type="evidence" value="ECO:0007669"/>
    <property type="project" value="InterPro"/>
</dbReference>
<sequence>MKLDFNSEIPIYIQIAQSIEDGILKGIFKEDEAIPSTTEISVKFKINPATVAKGFNLLVDEGIIYKRRGVGMFVSKGSKEILIQKRKDSFYKNYVVALIEEAKKLGISIEDIIEMIKRGNSCGSNTNI</sequence>
<dbReference type="InterPro" id="IPR000524">
    <property type="entry name" value="Tscrpt_reg_HTH_GntR"/>
</dbReference>
<protein>
    <submittedName>
        <fullName evidence="5">GntR family transcriptional regulator</fullName>
    </submittedName>
</protein>
<evidence type="ECO:0000259" key="4">
    <source>
        <dbReference type="PROSITE" id="PS50949"/>
    </source>
</evidence>
<dbReference type="InterPro" id="IPR036390">
    <property type="entry name" value="WH_DNA-bd_sf"/>
</dbReference>
<dbReference type="CDD" id="cd07377">
    <property type="entry name" value="WHTH_GntR"/>
    <property type="match status" value="1"/>
</dbReference>
<evidence type="ECO:0000256" key="2">
    <source>
        <dbReference type="ARBA" id="ARBA00023125"/>
    </source>
</evidence>
<dbReference type="PROSITE" id="PS50949">
    <property type="entry name" value="HTH_GNTR"/>
    <property type="match status" value="1"/>
</dbReference>
<dbReference type="PANTHER" id="PTHR38445:SF10">
    <property type="entry name" value="GNTR-FAMILY TRANSCRIPTIONAL REGULATOR"/>
    <property type="match status" value="1"/>
</dbReference>
<dbReference type="OrthoDB" id="162505at2"/>
<reference evidence="5 6" key="1">
    <citation type="submission" date="2016-08" db="EMBL/GenBank/DDBJ databases">
        <title>Complete Genome Sequence Of The Indigo Reducing Clostridium isatidis DSM15098.</title>
        <authorList>
            <person name="Little G.T."/>
            <person name="Minton N.P."/>
        </authorList>
    </citation>
    <scope>NUCLEOTIDE SEQUENCE [LARGE SCALE GENOMIC DNA]</scope>
    <source>
        <strain evidence="5 6">DSM 15098</strain>
    </source>
</reference>
<dbReference type="KEGG" id="cia:BEN51_00225"/>
<dbReference type="SMART" id="SM00345">
    <property type="entry name" value="HTH_GNTR"/>
    <property type="match status" value="1"/>
</dbReference>
<dbReference type="GO" id="GO:0003677">
    <property type="term" value="F:DNA binding"/>
    <property type="evidence" value="ECO:0007669"/>
    <property type="project" value="UniProtKB-KW"/>
</dbReference>
<keyword evidence="6" id="KW-1185">Reference proteome</keyword>
<dbReference type="Proteomes" id="UP000264883">
    <property type="component" value="Chromosome"/>
</dbReference>
<dbReference type="AlphaFoldDB" id="A0A343J8Y1"/>
<keyword evidence="1" id="KW-0805">Transcription regulation</keyword>
<keyword evidence="2" id="KW-0238">DNA-binding</keyword>
<evidence type="ECO:0000256" key="3">
    <source>
        <dbReference type="ARBA" id="ARBA00023163"/>
    </source>
</evidence>
<proteinExistence type="predicted"/>